<organism evidence="2 3">
    <name type="scientific">Nocardioides panacihumi</name>
    <dbReference type="NCBI Taxonomy" id="400774"/>
    <lineage>
        <taxon>Bacteria</taxon>
        <taxon>Bacillati</taxon>
        <taxon>Actinomycetota</taxon>
        <taxon>Actinomycetes</taxon>
        <taxon>Propionibacteriales</taxon>
        <taxon>Nocardioidaceae</taxon>
        <taxon>Nocardioides</taxon>
    </lineage>
</organism>
<feature type="transmembrane region" description="Helical" evidence="1">
    <location>
        <begin position="30"/>
        <end position="55"/>
    </location>
</feature>
<comment type="caution">
    <text evidence="2">The sequence shown here is derived from an EMBL/GenBank/DDBJ whole genome shotgun (WGS) entry which is preliminary data.</text>
</comment>
<evidence type="ECO:0008006" key="4">
    <source>
        <dbReference type="Google" id="ProtNLM"/>
    </source>
</evidence>
<feature type="transmembrane region" description="Helical" evidence="1">
    <location>
        <begin position="90"/>
        <end position="116"/>
    </location>
</feature>
<dbReference type="EMBL" id="BAAAPB010000002">
    <property type="protein sequence ID" value="GAA1962748.1"/>
    <property type="molecule type" value="Genomic_DNA"/>
</dbReference>
<dbReference type="Proteomes" id="UP001500571">
    <property type="component" value="Unassembled WGS sequence"/>
</dbReference>
<sequence>MSQLRPQTADGEVDVSDERRPNWWHRDHPIFTPLSGFFSGLVFMLVVPGLFGAVLETFFSQHTVTDLFPFVLVALAVPVVLVARRRTRRFGLYFVLGMVATAAVVLGVAALVVWLMTATA</sequence>
<proteinExistence type="predicted"/>
<feature type="transmembrane region" description="Helical" evidence="1">
    <location>
        <begin position="67"/>
        <end position="83"/>
    </location>
</feature>
<evidence type="ECO:0000256" key="1">
    <source>
        <dbReference type="SAM" id="Phobius"/>
    </source>
</evidence>
<dbReference type="RefSeq" id="WP_344044991.1">
    <property type="nucleotide sequence ID" value="NZ_BAAAPB010000002.1"/>
</dbReference>
<keyword evidence="1" id="KW-1133">Transmembrane helix</keyword>
<name>A0ABN2R321_9ACTN</name>
<evidence type="ECO:0000313" key="2">
    <source>
        <dbReference type="EMBL" id="GAA1962748.1"/>
    </source>
</evidence>
<protein>
    <recommendedName>
        <fullName evidence="4">DUF4190 domain-containing protein</fullName>
    </recommendedName>
</protein>
<keyword evidence="1" id="KW-0472">Membrane</keyword>
<evidence type="ECO:0000313" key="3">
    <source>
        <dbReference type="Proteomes" id="UP001500571"/>
    </source>
</evidence>
<keyword evidence="1" id="KW-0812">Transmembrane</keyword>
<accession>A0ABN2R321</accession>
<reference evidence="2 3" key="1">
    <citation type="journal article" date="2019" name="Int. J. Syst. Evol. Microbiol.">
        <title>The Global Catalogue of Microorganisms (GCM) 10K type strain sequencing project: providing services to taxonomists for standard genome sequencing and annotation.</title>
        <authorList>
            <consortium name="The Broad Institute Genomics Platform"/>
            <consortium name="The Broad Institute Genome Sequencing Center for Infectious Disease"/>
            <person name="Wu L."/>
            <person name="Ma J."/>
        </authorList>
    </citation>
    <scope>NUCLEOTIDE SEQUENCE [LARGE SCALE GENOMIC DNA]</scope>
    <source>
        <strain evidence="2 3">JCM 15309</strain>
    </source>
</reference>
<gene>
    <name evidence="2" type="ORF">GCM10009798_23140</name>
</gene>
<keyword evidence="3" id="KW-1185">Reference proteome</keyword>